<dbReference type="AlphaFoldDB" id="A0A9P6KXV4"/>
<dbReference type="EMBL" id="SBJO01000383">
    <property type="protein sequence ID" value="KAF9761216.1"/>
    <property type="molecule type" value="Genomic_DNA"/>
</dbReference>
<dbReference type="Proteomes" id="UP000740883">
    <property type="component" value="Unassembled WGS sequence"/>
</dbReference>
<keyword evidence="2" id="KW-1185">Reference proteome</keyword>
<comment type="caution">
    <text evidence="1">The sequence shown here is derived from an EMBL/GenBank/DDBJ whole genome shotgun (WGS) entry which is preliminary data.</text>
</comment>
<evidence type="ECO:0000313" key="2">
    <source>
        <dbReference type="Proteomes" id="UP000740883"/>
    </source>
</evidence>
<name>A0A9P6KXV4_9MICR</name>
<evidence type="ECO:0008006" key="3">
    <source>
        <dbReference type="Google" id="ProtNLM"/>
    </source>
</evidence>
<evidence type="ECO:0000313" key="1">
    <source>
        <dbReference type="EMBL" id="KAF9761216.1"/>
    </source>
</evidence>
<organism evidence="1 2">
    <name type="scientific">Nosema granulosis</name>
    <dbReference type="NCBI Taxonomy" id="83296"/>
    <lineage>
        <taxon>Eukaryota</taxon>
        <taxon>Fungi</taxon>
        <taxon>Fungi incertae sedis</taxon>
        <taxon>Microsporidia</taxon>
        <taxon>Nosematidae</taxon>
        <taxon>Nosema</taxon>
    </lineage>
</organism>
<dbReference type="OrthoDB" id="10479738at2759"/>
<proteinExistence type="predicted"/>
<accession>A0A9P6KXV4</accession>
<gene>
    <name evidence="1" type="ORF">NGRA_2783</name>
</gene>
<reference evidence="1 2" key="1">
    <citation type="journal article" date="2020" name="Genome Biol. Evol.">
        <title>Comparative genomics of strictly vertically transmitted, feminizing microsporidia endosymbionts of amphipod crustaceans.</title>
        <authorList>
            <person name="Cormier A."/>
            <person name="Chebbi M.A."/>
            <person name="Giraud I."/>
            <person name="Wattier R."/>
            <person name="Teixeira M."/>
            <person name="Gilbert C."/>
            <person name="Rigaud T."/>
            <person name="Cordaux R."/>
        </authorList>
    </citation>
    <scope>NUCLEOTIDE SEQUENCE [LARGE SCALE GENOMIC DNA]</scope>
    <source>
        <strain evidence="1 2">Ou3-Ou53</strain>
    </source>
</reference>
<protein>
    <recommendedName>
        <fullName evidence="3">Mediator of RNA polymerase II transcription subunit 18</fullName>
    </recommendedName>
</protein>
<sequence length="173" mass="19943">MIECAMYSYISSLKQIHSLRSIFREESMDFDEIVYTKDASLVVIRSNEKKTTVTKKSKADKNKNRKQTVTIVETTETSSLEGLINILELSGYSCTNRTKIQEILFTGQNFYVSISKEVNNSKIIENDCEKYWLVKVFSLSDSLQNSEQIFSSNIEKIEDLVDLKNTEFNAFDQ</sequence>